<protein>
    <submittedName>
        <fullName evidence="1">Uncharacterized protein</fullName>
    </submittedName>
</protein>
<organism evidence="1 2">
    <name type="scientific">Spiribacter salinus</name>
    <dbReference type="NCBI Taxonomy" id="1335746"/>
    <lineage>
        <taxon>Bacteria</taxon>
        <taxon>Pseudomonadati</taxon>
        <taxon>Pseudomonadota</taxon>
        <taxon>Gammaproteobacteria</taxon>
        <taxon>Chromatiales</taxon>
        <taxon>Ectothiorhodospiraceae</taxon>
        <taxon>Spiribacter</taxon>
    </lineage>
</organism>
<comment type="caution">
    <text evidence="1">The sequence shown here is derived from an EMBL/GenBank/DDBJ whole genome shotgun (WGS) entry which is preliminary data.</text>
</comment>
<dbReference type="EMBL" id="VIFK01000021">
    <property type="protein sequence ID" value="TQF00162.1"/>
    <property type="molecule type" value="Genomic_DNA"/>
</dbReference>
<gene>
    <name evidence="1" type="ORF">FKY71_04765</name>
</gene>
<accession>A0A540VTS8</accession>
<dbReference type="Proteomes" id="UP000315400">
    <property type="component" value="Unassembled WGS sequence"/>
</dbReference>
<dbReference type="AlphaFoldDB" id="A0A540VTS8"/>
<evidence type="ECO:0000313" key="2">
    <source>
        <dbReference type="Proteomes" id="UP000315400"/>
    </source>
</evidence>
<name>A0A540VTS8_9GAMM</name>
<sequence length="436" mass="48096">MEFRLQWLPPFDEASPEGVTFADWALYVSGRAATELEDLNARTLRDSALVSVYPLAMFLAANWWRLRWEPGSANPSAEWRLRHGLAAVGEGYAWPDITFASDGESVCVEIGAGQPFSVAPVRYLANFTAWLPAAAFEEAVDEFLELVSGRLRAMGAAEDELLDLWKEVRHERRDADLARWRRLEALAGFDPDEAPQEFMTRLLQAGEETGSLALEELAASSRAHALDDLHAVRQALEGRGAHFQVAELNDLRDSVAPWLGGAASAPWQRAACAARQAREHWRLDDAPVSNGRLREICGLPQGLIEADAVPTDSPYSASIHPDDEASGHIILNRRPVTSRRFAVCRLLGDRLYSTITGGDPLSTATDAYTVRQKFQRAFAQELLCPFDSLMGLLDTDSPSDEDIEGAADHFQVSPLLVRTALVNRHVLPREALGQFG</sequence>
<reference evidence="1 2" key="1">
    <citation type="submission" date="2019-06" db="EMBL/GenBank/DDBJ databases">
        <title>Metagenome assembled Genome of Spiribacter salinus SL48-SHIP from the microbial mat of Salt Lake 48 (Novosibirsk region, Russia).</title>
        <authorList>
            <person name="Shipova A."/>
            <person name="Rozanov A.S."/>
            <person name="Bryanskaya A.V."/>
            <person name="Peltek S.E."/>
        </authorList>
    </citation>
    <scope>NUCLEOTIDE SEQUENCE [LARGE SCALE GENOMIC DNA]</scope>
    <source>
        <strain evidence="1">SL48-SHIP-2</strain>
    </source>
</reference>
<proteinExistence type="predicted"/>
<evidence type="ECO:0000313" key="1">
    <source>
        <dbReference type="EMBL" id="TQF00162.1"/>
    </source>
</evidence>